<gene>
    <name evidence="1" type="ORF">QN277_021210</name>
</gene>
<evidence type="ECO:0000313" key="2">
    <source>
        <dbReference type="Proteomes" id="UP001293593"/>
    </source>
</evidence>
<name>A0AAE1MLU6_9FABA</name>
<dbReference type="Proteomes" id="UP001293593">
    <property type="component" value="Unassembled WGS sequence"/>
</dbReference>
<reference evidence="1" key="1">
    <citation type="submission" date="2023-10" db="EMBL/GenBank/DDBJ databases">
        <title>Chromosome-level genome of the transformable northern wattle, Acacia crassicarpa.</title>
        <authorList>
            <person name="Massaro I."/>
            <person name="Sinha N.R."/>
            <person name="Poethig S."/>
            <person name="Leichty A.R."/>
        </authorList>
    </citation>
    <scope>NUCLEOTIDE SEQUENCE</scope>
    <source>
        <strain evidence="1">Acra3RX</strain>
        <tissue evidence="1">Leaf</tissue>
    </source>
</reference>
<proteinExistence type="predicted"/>
<protein>
    <submittedName>
        <fullName evidence="1">Uncharacterized protein</fullName>
    </submittedName>
</protein>
<sequence length="95" mass="11147">MHLDKSVEGFPRRRTLLRLEHLLLTILHIKIYRLQLLIQHESSTLSEENQLLPKMEIKSRTFGGSNMCSLKHKEFKGCVQMVTKQICNFIIKDIV</sequence>
<keyword evidence="2" id="KW-1185">Reference proteome</keyword>
<comment type="caution">
    <text evidence="1">The sequence shown here is derived from an EMBL/GenBank/DDBJ whole genome shotgun (WGS) entry which is preliminary data.</text>
</comment>
<dbReference type="EMBL" id="JAWXYG010000005">
    <property type="protein sequence ID" value="KAK4272692.1"/>
    <property type="molecule type" value="Genomic_DNA"/>
</dbReference>
<evidence type="ECO:0000313" key="1">
    <source>
        <dbReference type="EMBL" id="KAK4272692.1"/>
    </source>
</evidence>
<dbReference type="AlphaFoldDB" id="A0AAE1MLU6"/>
<accession>A0AAE1MLU6</accession>
<organism evidence="1 2">
    <name type="scientific">Acacia crassicarpa</name>
    <name type="common">northern wattle</name>
    <dbReference type="NCBI Taxonomy" id="499986"/>
    <lineage>
        <taxon>Eukaryota</taxon>
        <taxon>Viridiplantae</taxon>
        <taxon>Streptophyta</taxon>
        <taxon>Embryophyta</taxon>
        <taxon>Tracheophyta</taxon>
        <taxon>Spermatophyta</taxon>
        <taxon>Magnoliopsida</taxon>
        <taxon>eudicotyledons</taxon>
        <taxon>Gunneridae</taxon>
        <taxon>Pentapetalae</taxon>
        <taxon>rosids</taxon>
        <taxon>fabids</taxon>
        <taxon>Fabales</taxon>
        <taxon>Fabaceae</taxon>
        <taxon>Caesalpinioideae</taxon>
        <taxon>mimosoid clade</taxon>
        <taxon>Acacieae</taxon>
        <taxon>Acacia</taxon>
    </lineage>
</organism>